<proteinExistence type="predicted"/>
<reference evidence="2 3" key="1">
    <citation type="journal article" date="2018" name="Sci. Rep.">
        <title>Characterisation of pathogen-specific regions and novel effector candidates in Fusarium oxysporum f. sp. cepae.</title>
        <authorList>
            <person name="Armitage A.D."/>
            <person name="Taylor A."/>
            <person name="Sobczyk M.K."/>
            <person name="Baxter L."/>
            <person name="Greenfield B.P."/>
            <person name="Bates H.J."/>
            <person name="Wilson F."/>
            <person name="Jackson A.C."/>
            <person name="Ott S."/>
            <person name="Harrison R.J."/>
            <person name="Clarkson J.P."/>
        </authorList>
    </citation>
    <scope>NUCLEOTIDE SEQUENCE [LARGE SCALE GENOMIC DNA]</scope>
    <source>
        <strain evidence="2 3">Fo_A13</strain>
    </source>
</reference>
<dbReference type="PANTHER" id="PTHR46411">
    <property type="entry name" value="FAMILY ATPASE, PUTATIVE-RELATED"/>
    <property type="match status" value="1"/>
</dbReference>
<protein>
    <recommendedName>
        <fullName evidence="1">AAA+ ATPase lid domain-containing protein</fullName>
    </recommendedName>
</protein>
<dbReference type="Proteomes" id="UP000285084">
    <property type="component" value="Unassembled WGS sequence"/>
</dbReference>
<evidence type="ECO:0000259" key="1">
    <source>
        <dbReference type="Pfam" id="PF23232"/>
    </source>
</evidence>
<dbReference type="Pfam" id="PF23232">
    <property type="entry name" value="AAA_lid_13"/>
    <property type="match status" value="1"/>
</dbReference>
<dbReference type="PANTHER" id="PTHR46411:SF3">
    <property type="entry name" value="AAA+ ATPASE DOMAIN-CONTAINING PROTEIN"/>
    <property type="match status" value="1"/>
</dbReference>
<comment type="caution">
    <text evidence="2">The sequence shown here is derived from an EMBL/GenBank/DDBJ whole genome shotgun (WGS) entry which is preliminary data.</text>
</comment>
<feature type="domain" description="AAA+ ATPase lid" evidence="1">
    <location>
        <begin position="15"/>
        <end position="91"/>
    </location>
</feature>
<gene>
    <name evidence="2" type="ORF">BFJ69_g15756</name>
</gene>
<accession>A0A420MDA3</accession>
<dbReference type="AlphaFoldDB" id="A0A420MDA3"/>
<sequence>MMSRIHLALEYQPLGTDSRRAVWKYFLQKATTERGAPNLTALVDSVAHKELNGREIRNTVLVAQSMAVYEGTVVCEDHLMDSITAREQFREHHLGVGASDNLRSYF</sequence>
<dbReference type="InterPro" id="IPR056599">
    <property type="entry name" value="AAA_lid_fung"/>
</dbReference>
<dbReference type="VEuPathDB" id="FungiDB:HZS61_005151"/>
<organism evidence="2 3">
    <name type="scientific">Fusarium oxysporum</name>
    <name type="common">Fusarium vascular wilt</name>
    <dbReference type="NCBI Taxonomy" id="5507"/>
    <lineage>
        <taxon>Eukaryota</taxon>
        <taxon>Fungi</taxon>
        <taxon>Dikarya</taxon>
        <taxon>Ascomycota</taxon>
        <taxon>Pezizomycotina</taxon>
        <taxon>Sordariomycetes</taxon>
        <taxon>Hypocreomycetidae</taxon>
        <taxon>Hypocreales</taxon>
        <taxon>Nectriaceae</taxon>
        <taxon>Fusarium</taxon>
        <taxon>Fusarium oxysporum species complex</taxon>
    </lineage>
</organism>
<dbReference type="EMBL" id="MRCX01000331">
    <property type="protein sequence ID" value="RKK66040.1"/>
    <property type="molecule type" value="Genomic_DNA"/>
</dbReference>
<name>A0A420MDA3_FUSOX</name>
<evidence type="ECO:0000313" key="3">
    <source>
        <dbReference type="Proteomes" id="UP000285084"/>
    </source>
</evidence>
<evidence type="ECO:0000313" key="2">
    <source>
        <dbReference type="EMBL" id="RKK66040.1"/>
    </source>
</evidence>